<dbReference type="InterPro" id="IPR004182">
    <property type="entry name" value="GRAM"/>
</dbReference>
<dbReference type="InterPro" id="IPR001849">
    <property type="entry name" value="PH_domain"/>
</dbReference>
<dbReference type="PANTHER" id="PTHR14336:SF8">
    <property type="entry name" value="PROTEIN OPY1"/>
    <property type="match status" value="1"/>
</dbReference>
<dbReference type="AlphaFoldDB" id="A0A4P9W779"/>
<evidence type="ECO:0000259" key="2">
    <source>
        <dbReference type="PROSITE" id="PS50003"/>
    </source>
</evidence>
<dbReference type="Gene3D" id="2.30.29.30">
    <property type="entry name" value="Pleckstrin-homology domain (PH domain)/Phosphotyrosine-binding domain (PTB)"/>
    <property type="match status" value="2"/>
</dbReference>
<dbReference type="SUPFAM" id="SSF50729">
    <property type="entry name" value="PH domain-like"/>
    <property type="match status" value="1"/>
</dbReference>
<dbReference type="SMART" id="SM00568">
    <property type="entry name" value="GRAM"/>
    <property type="match status" value="1"/>
</dbReference>
<dbReference type="SMART" id="SM00233">
    <property type="entry name" value="PH"/>
    <property type="match status" value="1"/>
</dbReference>
<feature type="compositionally biased region" description="Basic and acidic residues" evidence="1">
    <location>
        <begin position="424"/>
        <end position="435"/>
    </location>
</feature>
<dbReference type="PANTHER" id="PTHR14336">
    <property type="entry name" value="TANDEM PH DOMAIN CONTAINING PROTEIN"/>
    <property type="match status" value="1"/>
</dbReference>
<sequence length="512" mass="56681">MLAWFGRGAAAPEAQDPEAVHNPVFHLVTTALKIENAAGFATSEDADPNDDRSSIHEVFVSTPHDPDRRRRRRNRPISPAAASSSAPDDPDGLSSVDSDDEDPAEWTLPREELAERGDLTVEEKIQVAFELPQAEEYLGEFACWLVRSVLLKGYIFITKGHICFYASLPKDEGAVQKAGFLRKRGSVGRKLLNSYWFVLKDDMLTFFENSTNLYYPLGGLNLKDAIEIRPSNTRENGFKILTAKKKFHLQADTPTAMAEWIRLIKSSMFRARNGEDVRIVLPLKNVTDLELNKTTPLTQSLRIRVDDEDMISEEYYFSYFNDVTKAYEVLRSLWDPLRQNRLSRPQALADGSSLSVTSLPPKPSSPPKNPTGPLTYLATTPPPSGPTKSNSLPRPTANPFALPSLTRTPGPTTPLRLLTHRRSKSDAVAKPRTDDPSSPTTTPSDTPRPSFSSIGSDGDVGSIAPPAPPRSRRSWGWGHRKTSSEGGDQTASFAAAQALYQRQKMEEFWSGG</sequence>
<dbReference type="InterPro" id="IPR051707">
    <property type="entry name" value="PI-Interact_SigTrans_Reg"/>
</dbReference>
<dbReference type="Pfam" id="PF02893">
    <property type="entry name" value="GRAM"/>
    <property type="match status" value="1"/>
</dbReference>
<accession>A0A4P9W779</accession>
<feature type="compositionally biased region" description="Pro residues" evidence="1">
    <location>
        <begin position="360"/>
        <end position="370"/>
    </location>
</feature>
<evidence type="ECO:0000313" key="3">
    <source>
        <dbReference type="EMBL" id="RKO88311.1"/>
    </source>
</evidence>
<feature type="compositionally biased region" description="Basic residues" evidence="1">
    <location>
        <begin position="470"/>
        <end position="481"/>
    </location>
</feature>
<dbReference type="OrthoDB" id="10261837at2759"/>
<feature type="compositionally biased region" description="Low complexity" evidence="1">
    <location>
        <begin position="402"/>
        <end position="417"/>
    </location>
</feature>
<dbReference type="Pfam" id="PF00169">
    <property type="entry name" value="PH"/>
    <property type="match status" value="1"/>
</dbReference>
<feature type="compositionally biased region" description="Low complexity" evidence="1">
    <location>
        <begin position="76"/>
        <end position="87"/>
    </location>
</feature>
<reference evidence="4" key="1">
    <citation type="journal article" date="2018" name="Nat. Microbiol.">
        <title>Leveraging single-cell genomics to expand the fungal tree of life.</title>
        <authorList>
            <person name="Ahrendt S.R."/>
            <person name="Quandt C.A."/>
            <person name="Ciobanu D."/>
            <person name="Clum A."/>
            <person name="Salamov A."/>
            <person name="Andreopoulos B."/>
            <person name="Cheng J.F."/>
            <person name="Woyke T."/>
            <person name="Pelin A."/>
            <person name="Henrissat B."/>
            <person name="Reynolds N.K."/>
            <person name="Benny G.L."/>
            <person name="Smith M.E."/>
            <person name="James T.Y."/>
            <person name="Grigoriev I.V."/>
        </authorList>
    </citation>
    <scope>NUCLEOTIDE SEQUENCE [LARGE SCALE GENOMIC DNA]</scope>
</reference>
<gene>
    <name evidence="3" type="ORF">BDK51DRAFT_49436</name>
</gene>
<protein>
    <recommendedName>
        <fullName evidence="2">PH domain-containing protein</fullName>
    </recommendedName>
</protein>
<dbReference type="PROSITE" id="PS50003">
    <property type="entry name" value="PH_DOMAIN"/>
    <property type="match status" value="1"/>
</dbReference>
<evidence type="ECO:0000256" key="1">
    <source>
        <dbReference type="SAM" id="MobiDB-lite"/>
    </source>
</evidence>
<dbReference type="Proteomes" id="UP000269721">
    <property type="component" value="Unassembled WGS sequence"/>
</dbReference>
<feature type="compositionally biased region" description="Low complexity" evidence="1">
    <location>
        <begin position="436"/>
        <end position="464"/>
    </location>
</feature>
<keyword evidence="4" id="KW-1185">Reference proteome</keyword>
<feature type="domain" description="PH" evidence="2">
    <location>
        <begin position="174"/>
        <end position="269"/>
    </location>
</feature>
<dbReference type="InterPro" id="IPR011993">
    <property type="entry name" value="PH-like_dom_sf"/>
</dbReference>
<feature type="region of interest" description="Disordered" evidence="1">
    <location>
        <begin position="42"/>
        <end position="111"/>
    </location>
</feature>
<feature type="region of interest" description="Disordered" evidence="1">
    <location>
        <begin position="345"/>
        <end position="494"/>
    </location>
</feature>
<dbReference type="EMBL" id="KZ996801">
    <property type="protein sequence ID" value="RKO88311.1"/>
    <property type="molecule type" value="Genomic_DNA"/>
</dbReference>
<name>A0A4P9W779_9FUNG</name>
<evidence type="ECO:0000313" key="4">
    <source>
        <dbReference type="Proteomes" id="UP000269721"/>
    </source>
</evidence>
<proteinExistence type="predicted"/>
<organism evidence="3 4">
    <name type="scientific">Blyttiomyces helicus</name>
    <dbReference type="NCBI Taxonomy" id="388810"/>
    <lineage>
        <taxon>Eukaryota</taxon>
        <taxon>Fungi</taxon>
        <taxon>Fungi incertae sedis</taxon>
        <taxon>Chytridiomycota</taxon>
        <taxon>Chytridiomycota incertae sedis</taxon>
        <taxon>Chytridiomycetes</taxon>
        <taxon>Chytridiomycetes incertae sedis</taxon>
        <taxon>Blyttiomyces</taxon>
    </lineage>
</organism>